<dbReference type="GO" id="GO:0015095">
    <property type="term" value="F:magnesium ion transmembrane transporter activity"/>
    <property type="evidence" value="ECO:0007669"/>
    <property type="project" value="TreeGrafter"/>
</dbReference>
<dbReference type="KEGG" id="bhu:bhn_III059"/>
<keyword evidence="7 13" id="KW-1133">Transmembrane helix</keyword>
<dbReference type="SUPFAM" id="SSF144083">
    <property type="entry name" value="Magnesium transport protein CorA, transmembrane region"/>
    <property type="match status" value="1"/>
</dbReference>
<evidence type="ECO:0000256" key="8">
    <source>
        <dbReference type="ARBA" id="ARBA00023065"/>
    </source>
</evidence>
<keyword evidence="5 13" id="KW-0812">Transmembrane</keyword>
<evidence type="ECO:0000313" key="14">
    <source>
        <dbReference type="EMBL" id="AOZ95007.1"/>
    </source>
</evidence>
<dbReference type="GO" id="GO:0005886">
    <property type="term" value="C:plasma membrane"/>
    <property type="evidence" value="ECO:0007669"/>
    <property type="project" value="UniProtKB-SubCell"/>
</dbReference>
<dbReference type="GO" id="GO:0000287">
    <property type="term" value="F:magnesium ion binding"/>
    <property type="evidence" value="ECO:0007669"/>
    <property type="project" value="TreeGrafter"/>
</dbReference>
<evidence type="ECO:0000256" key="5">
    <source>
        <dbReference type="ARBA" id="ARBA00022692"/>
    </source>
</evidence>
<protein>
    <submittedName>
        <fullName evidence="14">CorA-like Mg2+ transporter protein</fullName>
    </submittedName>
</protein>
<sequence>MYFLINNTLEECSAEQCHDAAAPYVAILTPAQWAEQSENFDMGLDFDISNEEIFTTKAEVNYDSLTGTFCIPIQSSHTDEPQKFSYALDETGIVFIDNGDTVENIVKRIQRFKKWKKPSLERFFYDFLELIIHDDLSTMQRYEMELDNLEKEIMTDTEAADMSRNNDIRSDIRDLRTHYEQLLDLGQELEENENGFFNEENLRYFRMFSSRVERLYEAATHIRDYTIQLNDLYQSQLDVKQNRIMTVLTVVTTIFMPLTLIVGWYGMNFKYMPELESKMGYPVVILLSILIVVGSLIFFKIKKIL</sequence>
<evidence type="ECO:0000256" key="9">
    <source>
        <dbReference type="ARBA" id="ARBA00023136"/>
    </source>
</evidence>
<keyword evidence="4" id="KW-1003">Cell membrane</keyword>
<dbReference type="CDD" id="cd12826">
    <property type="entry name" value="EcCorA_ZntB-like_u1"/>
    <property type="match status" value="1"/>
</dbReference>
<feature type="transmembrane region" description="Helical" evidence="13">
    <location>
        <begin position="244"/>
        <end position="267"/>
    </location>
</feature>
<dbReference type="Pfam" id="PF01544">
    <property type="entry name" value="CorA"/>
    <property type="match status" value="1"/>
</dbReference>
<dbReference type="EMBL" id="CP017830">
    <property type="protein sequence ID" value="AOZ95007.1"/>
    <property type="molecule type" value="Genomic_DNA"/>
</dbReference>
<evidence type="ECO:0000256" key="13">
    <source>
        <dbReference type="SAM" id="Phobius"/>
    </source>
</evidence>
<keyword evidence="12" id="KW-0175">Coiled coil</keyword>
<proteinExistence type="inferred from homology"/>
<dbReference type="InterPro" id="IPR045863">
    <property type="entry name" value="CorA_TM1_TM2"/>
</dbReference>
<evidence type="ECO:0000256" key="12">
    <source>
        <dbReference type="SAM" id="Coils"/>
    </source>
</evidence>
<organism evidence="14 15">
    <name type="scientific">Butyrivibrio hungatei</name>
    <dbReference type="NCBI Taxonomy" id="185008"/>
    <lineage>
        <taxon>Bacteria</taxon>
        <taxon>Bacillati</taxon>
        <taxon>Bacillota</taxon>
        <taxon>Clostridia</taxon>
        <taxon>Lachnospirales</taxon>
        <taxon>Lachnospiraceae</taxon>
        <taxon>Butyrivibrio</taxon>
    </lineage>
</organism>
<evidence type="ECO:0000256" key="6">
    <source>
        <dbReference type="ARBA" id="ARBA00022842"/>
    </source>
</evidence>
<evidence type="ECO:0000313" key="15">
    <source>
        <dbReference type="Proteomes" id="UP000179284"/>
    </source>
</evidence>
<name>A0A1D9NXB7_9FIRM</name>
<dbReference type="AlphaFoldDB" id="A0A1D9NXB7"/>
<dbReference type="FunFam" id="1.20.58.340:FF:000004">
    <property type="entry name" value="Magnesium transport protein CorA"/>
    <property type="match status" value="1"/>
</dbReference>
<dbReference type="GO" id="GO:0015087">
    <property type="term" value="F:cobalt ion transmembrane transporter activity"/>
    <property type="evidence" value="ECO:0007669"/>
    <property type="project" value="TreeGrafter"/>
</dbReference>
<dbReference type="OrthoDB" id="9803416at2"/>
<evidence type="ECO:0000256" key="3">
    <source>
        <dbReference type="ARBA" id="ARBA00022448"/>
    </source>
</evidence>
<dbReference type="RefSeq" id="WP_071174832.1">
    <property type="nucleotide sequence ID" value="NZ_CP017830.1"/>
</dbReference>
<keyword evidence="8" id="KW-0406">Ion transport</keyword>
<keyword evidence="6" id="KW-0460">Magnesium</keyword>
<dbReference type="PANTHER" id="PTHR46494">
    <property type="entry name" value="CORA FAMILY METAL ION TRANSPORTER (EUROFUNG)"/>
    <property type="match status" value="1"/>
</dbReference>
<dbReference type="GO" id="GO:0050897">
    <property type="term" value="F:cobalt ion binding"/>
    <property type="evidence" value="ECO:0007669"/>
    <property type="project" value="TreeGrafter"/>
</dbReference>
<dbReference type="InterPro" id="IPR045861">
    <property type="entry name" value="CorA_cytoplasmic_dom"/>
</dbReference>
<evidence type="ECO:0000256" key="7">
    <source>
        <dbReference type="ARBA" id="ARBA00022989"/>
    </source>
</evidence>
<comment type="similarity">
    <text evidence="2">Belongs to the CorA metal ion transporter (MIT) (TC 1.A.35) family.</text>
</comment>
<evidence type="ECO:0000256" key="11">
    <source>
        <dbReference type="ARBA" id="ARBA00045497"/>
    </source>
</evidence>
<evidence type="ECO:0000256" key="2">
    <source>
        <dbReference type="ARBA" id="ARBA00009765"/>
    </source>
</evidence>
<feature type="coiled-coil region" evidence="12">
    <location>
        <begin position="132"/>
        <end position="192"/>
    </location>
</feature>
<reference evidence="15" key="1">
    <citation type="submission" date="2016-10" db="EMBL/GenBank/DDBJ databases">
        <title>The complete genome sequence of the rumen bacterium Butyrivibrio hungatei MB2003.</title>
        <authorList>
            <person name="Palevich N."/>
            <person name="Kelly W.J."/>
            <person name="Leahy S.C."/>
            <person name="Altermann E."/>
            <person name="Rakonjac J."/>
            <person name="Attwood G.T."/>
        </authorList>
    </citation>
    <scope>NUCLEOTIDE SEQUENCE [LARGE SCALE GENOMIC DNA]</scope>
    <source>
        <strain evidence="15">MB2003</strain>
    </source>
</reference>
<gene>
    <name evidence="14" type="ORF">bhn_III059</name>
</gene>
<keyword evidence="15" id="KW-1185">Reference proteome</keyword>
<accession>A0A1D9NXB7</accession>
<dbReference type="Gene3D" id="1.20.58.340">
    <property type="entry name" value="Magnesium transport protein CorA, transmembrane region"/>
    <property type="match status" value="2"/>
</dbReference>
<comment type="subcellular location">
    <subcellularLocation>
        <location evidence="1">Cell membrane</location>
        <topology evidence="1">Multi-pass membrane protein</topology>
    </subcellularLocation>
</comment>
<dbReference type="Proteomes" id="UP000179284">
    <property type="component" value="Chromosome II"/>
</dbReference>
<evidence type="ECO:0000256" key="1">
    <source>
        <dbReference type="ARBA" id="ARBA00004651"/>
    </source>
</evidence>
<dbReference type="InterPro" id="IPR002523">
    <property type="entry name" value="MgTranspt_CorA/ZnTranspt_ZntB"/>
</dbReference>
<feature type="transmembrane region" description="Helical" evidence="13">
    <location>
        <begin position="279"/>
        <end position="299"/>
    </location>
</feature>
<evidence type="ECO:0000256" key="4">
    <source>
        <dbReference type="ARBA" id="ARBA00022475"/>
    </source>
</evidence>
<comment type="function">
    <text evidence="11">Mediates influx of magnesium ions. Alternates between open and closed states. Activated by low cytoplasmic Mg(2+) levels. Inactive when cytoplasmic Mg(2+) levels are high.</text>
</comment>
<dbReference type="PANTHER" id="PTHR46494:SF1">
    <property type="entry name" value="CORA FAMILY METAL ION TRANSPORTER (EUROFUNG)"/>
    <property type="match status" value="1"/>
</dbReference>
<keyword evidence="3" id="KW-0813">Transport</keyword>
<dbReference type="SUPFAM" id="SSF143865">
    <property type="entry name" value="CorA soluble domain-like"/>
    <property type="match status" value="1"/>
</dbReference>
<evidence type="ECO:0000256" key="10">
    <source>
        <dbReference type="ARBA" id="ARBA00034269"/>
    </source>
</evidence>
<keyword evidence="9 13" id="KW-0472">Membrane</keyword>
<comment type="catalytic activity">
    <reaction evidence="10">
        <text>Mg(2+)(in) = Mg(2+)(out)</text>
        <dbReference type="Rhea" id="RHEA:29827"/>
        <dbReference type="ChEBI" id="CHEBI:18420"/>
    </reaction>
</comment>